<protein>
    <recommendedName>
        <fullName evidence="3">ZW10 C-terminal helical domain-containing protein</fullName>
    </recommendedName>
</protein>
<feature type="compositionally biased region" description="Acidic residues" evidence="2">
    <location>
        <begin position="439"/>
        <end position="475"/>
    </location>
</feature>
<evidence type="ECO:0000313" key="5">
    <source>
        <dbReference type="Proteomes" id="UP001305779"/>
    </source>
</evidence>
<feature type="coiled-coil region" evidence="1">
    <location>
        <begin position="85"/>
        <end position="122"/>
    </location>
</feature>
<feature type="compositionally biased region" description="Acidic residues" evidence="2">
    <location>
        <begin position="415"/>
        <end position="429"/>
    </location>
</feature>
<sequence>MSADVVAPAVLSYIDSNTYPESEDVASADLSSTTLQTLSKELQRVQDDVKSEIRSISKTSSTDIDTWITRAKQLQADILHSREVARSIVQESEEARELKRKEEDKRRQVDLLEREVEFQESVGSRLEHVRFANGVLGRVREALVEGDVGGALRGLEEGEESIGGLGEGEGGVKGVLRRRVEGLRESVRESVGERWERSLQVDVEGRTVTIRDGLEGLVDAAKRVGFFESQIVKLSKEVDRAIIRPRLQVNRDGRVLHVAVTSDSIACQDLSDDVSSATLFKDLKATIAFLADRLPASVAVPLSETLIPSLTTRLEEEWLEPSVPLELADMQAFQSLLGDVVSFADDLDQLGWHGSKALRDWVQGAPRIWLTKRREVLLSDVRNLVFTGLRETKTVERVETQVVSNDDALAQGGKDDDDEWDTAWDEPEEPTPQVQQAPAEDDDDASAWDVPDEDDAPKEPGANEDEAWGWGDGDEAEKPASPNVVKKEAANVNGETAAKPSQRELTLRETFTVTAIPDSILDLVQQVIADAGMLSTIEYSGTPIAPAAQALYTLPTLALAIYRATAPTAYAKLGIGNMLIYNDASRLSDQLRAWQASQPPASRLRLDNDVKALDQFAKRAYGTEMESQRTVLRDLLDGAQGFSNCTTLPFKQECESAVEQTVDRLREVHKQYQPILSNSALLQSIGSLLATVTGKMITEIEDLPDISEADSKELKELCDRVQTAKDLFQQQAEDGGEARDMTFIYCPNWLKFQYLGELMESSLADIKYLWNEGELSLEFDAEEVVGLVEALFAESGLRRQAIQEIRRGGRR</sequence>
<dbReference type="PANTHER" id="PTHR12205">
    <property type="entry name" value="CENTROMERE/KINETOCHORE PROTEIN ZW10"/>
    <property type="match status" value="1"/>
</dbReference>
<organism evidence="4 5">
    <name type="scientific">Zasmidium cellare</name>
    <name type="common">Wine cellar mold</name>
    <name type="synonym">Racodium cellare</name>
    <dbReference type="NCBI Taxonomy" id="395010"/>
    <lineage>
        <taxon>Eukaryota</taxon>
        <taxon>Fungi</taxon>
        <taxon>Dikarya</taxon>
        <taxon>Ascomycota</taxon>
        <taxon>Pezizomycotina</taxon>
        <taxon>Dothideomycetes</taxon>
        <taxon>Dothideomycetidae</taxon>
        <taxon>Mycosphaerellales</taxon>
        <taxon>Mycosphaerellaceae</taxon>
        <taxon>Zasmidium</taxon>
    </lineage>
</organism>
<evidence type="ECO:0000256" key="1">
    <source>
        <dbReference type="SAM" id="Coils"/>
    </source>
</evidence>
<feature type="region of interest" description="Disordered" evidence="2">
    <location>
        <begin position="402"/>
        <end position="483"/>
    </location>
</feature>
<dbReference type="Proteomes" id="UP001305779">
    <property type="component" value="Unassembled WGS sequence"/>
</dbReference>
<accession>A0ABR0EFQ2</accession>
<keyword evidence="1" id="KW-0175">Coiled coil</keyword>
<comment type="caution">
    <text evidence="4">The sequence shown here is derived from an EMBL/GenBank/DDBJ whole genome shotgun (WGS) entry which is preliminary data.</text>
</comment>
<reference evidence="4 5" key="1">
    <citation type="journal article" date="2023" name="G3 (Bethesda)">
        <title>A chromosome-level genome assembly of Zasmidium syzygii isolated from banana leaves.</title>
        <authorList>
            <person name="van Westerhoven A.C."/>
            <person name="Mehrabi R."/>
            <person name="Talebi R."/>
            <person name="Steentjes M.B.F."/>
            <person name="Corcolon B."/>
            <person name="Chong P.A."/>
            <person name="Kema G.H.J."/>
            <person name="Seidl M.F."/>
        </authorList>
    </citation>
    <scope>NUCLEOTIDE SEQUENCE [LARGE SCALE GENOMIC DNA]</scope>
    <source>
        <strain evidence="4 5">P124</strain>
    </source>
</reference>
<gene>
    <name evidence="4" type="ORF">PRZ48_008282</name>
</gene>
<evidence type="ECO:0000313" key="4">
    <source>
        <dbReference type="EMBL" id="KAK4500096.1"/>
    </source>
</evidence>
<dbReference type="InterPro" id="IPR046362">
    <property type="entry name" value="Zw10/DSL1_C_sf"/>
</dbReference>
<name>A0ABR0EFQ2_ZASCE</name>
<proteinExistence type="predicted"/>
<evidence type="ECO:0000259" key="3">
    <source>
        <dbReference type="Pfam" id="PF22766"/>
    </source>
</evidence>
<dbReference type="Pfam" id="PF22766">
    <property type="entry name" value="ZW10_C2"/>
    <property type="match status" value="1"/>
</dbReference>
<dbReference type="EMBL" id="JAXOVC010000006">
    <property type="protein sequence ID" value="KAK4500096.1"/>
    <property type="molecule type" value="Genomic_DNA"/>
</dbReference>
<feature type="domain" description="ZW10 C-terminal helical" evidence="3">
    <location>
        <begin position="657"/>
        <end position="805"/>
    </location>
</feature>
<evidence type="ECO:0000256" key="2">
    <source>
        <dbReference type="SAM" id="MobiDB-lite"/>
    </source>
</evidence>
<dbReference type="InterPro" id="IPR055148">
    <property type="entry name" value="ZW10_C_2"/>
</dbReference>
<dbReference type="PANTHER" id="PTHR12205:SF0">
    <property type="entry name" value="CENTROMERE_KINETOCHORE PROTEIN ZW10 HOMOLOG"/>
    <property type="match status" value="1"/>
</dbReference>
<keyword evidence="5" id="KW-1185">Reference proteome</keyword>
<dbReference type="Gene3D" id="1.10.357.150">
    <property type="match status" value="1"/>
</dbReference>